<sequence length="513" mass="55394">MTASPPVSNASLEDTPNGPDAGGAHDSGFNARVRTAVAWRWGAQVAAQIITWTSTFLVVRLLEPSDYGLFAMSQVVVTALAFLNGQSFATSIVQTSRIDDRRVGQVFGMLIIANIMLASIQFAFAPYAAAYFEEPVVADLLQVQAAIFLTIPFIAMPSEWLARKLEFRKQGQANMASALVGAITALALAWEGWGVWALIYAGLAIFVSRAIGLMIVARFWIMPVFNPKGAWDLFTYGGTLTLCQLFWIIQSQSDVVIAGRLLDTHDLGLYTQALFLALIVTGRFIPPINEVALAAYSELHRADKPLGPYFLKTVRLVMMVCAPVYIGLALTAQHVIPVLMGDKWTGLIPLVAGLAAAMPAFALHLICSPVTNAMGRPRVYLFTSIAGAVIFPAMFLMQIESGAMGLVHAWWISAPLLCALTLSVTLPRLGITPFSLVKAVWPIVIACAALIVAVLAVEAAFPIQSPFFALLLSAGVGASVYGATFWFGYRKIVRETWALLRNPDAQKRSASLA</sequence>
<feature type="transmembrane region" description="Helical" evidence="8">
    <location>
        <begin position="141"/>
        <end position="161"/>
    </location>
</feature>
<feature type="region of interest" description="Disordered" evidence="7">
    <location>
        <begin position="1"/>
        <end position="25"/>
    </location>
</feature>
<comment type="similarity">
    <text evidence="2">Belongs to the polysaccharide synthase family.</text>
</comment>
<comment type="caution">
    <text evidence="9">The sequence shown here is derived from an EMBL/GenBank/DDBJ whole genome shotgun (WGS) entry which is preliminary data.</text>
</comment>
<dbReference type="PANTHER" id="PTHR30250:SF10">
    <property type="entry name" value="LIPOPOLYSACCHARIDE BIOSYNTHESIS PROTEIN WZXC"/>
    <property type="match status" value="1"/>
</dbReference>
<evidence type="ECO:0000256" key="6">
    <source>
        <dbReference type="ARBA" id="ARBA00023136"/>
    </source>
</evidence>
<gene>
    <name evidence="9" type="ORF">EH31_13505</name>
</gene>
<comment type="subcellular location">
    <subcellularLocation>
        <location evidence="1">Cell membrane</location>
        <topology evidence="1">Multi-pass membrane protein</topology>
    </subcellularLocation>
</comment>
<dbReference type="EMBL" id="JMIW01000006">
    <property type="protein sequence ID" value="KEO89051.1"/>
    <property type="molecule type" value="Genomic_DNA"/>
</dbReference>
<protein>
    <submittedName>
        <fullName evidence="9">Capsid assembly protein</fullName>
    </submittedName>
</protein>
<dbReference type="OrthoDB" id="7605542at2"/>
<feature type="transmembrane region" description="Helical" evidence="8">
    <location>
        <begin position="379"/>
        <end position="397"/>
    </location>
</feature>
<dbReference type="Proteomes" id="UP000027647">
    <property type="component" value="Unassembled WGS sequence"/>
</dbReference>
<evidence type="ECO:0000256" key="7">
    <source>
        <dbReference type="SAM" id="MobiDB-lite"/>
    </source>
</evidence>
<accession>A0A074M3B3</accession>
<dbReference type="Pfam" id="PF13440">
    <property type="entry name" value="Polysacc_synt_3"/>
    <property type="match status" value="1"/>
</dbReference>
<reference evidence="9 10" key="1">
    <citation type="submission" date="2014-04" db="EMBL/GenBank/DDBJ databases">
        <title>A comprehensive comparison of genomes of Erythrobacter spp. strains.</title>
        <authorList>
            <person name="Zheng Q."/>
        </authorList>
    </citation>
    <scope>NUCLEOTIDE SEQUENCE [LARGE SCALE GENOMIC DNA]</scope>
    <source>
        <strain evidence="9 10">DSM 6997</strain>
    </source>
</reference>
<keyword evidence="6 8" id="KW-0472">Membrane</keyword>
<dbReference type="AlphaFoldDB" id="A0A074M3B3"/>
<name>A0A074M3B3_ERYLO</name>
<evidence type="ECO:0000256" key="8">
    <source>
        <dbReference type="SAM" id="Phobius"/>
    </source>
</evidence>
<keyword evidence="3" id="KW-1003">Cell membrane</keyword>
<dbReference type="CDD" id="cd13127">
    <property type="entry name" value="MATE_tuaB_like"/>
    <property type="match status" value="1"/>
</dbReference>
<evidence type="ECO:0000256" key="2">
    <source>
        <dbReference type="ARBA" id="ARBA00007430"/>
    </source>
</evidence>
<feature type="transmembrane region" description="Helical" evidence="8">
    <location>
        <begin position="269"/>
        <end position="296"/>
    </location>
</feature>
<dbReference type="GO" id="GO:0005886">
    <property type="term" value="C:plasma membrane"/>
    <property type="evidence" value="ECO:0007669"/>
    <property type="project" value="UniProtKB-SubCell"/>
</dbReference>
<evidence type="ECO:0000256" key="1">
    <source>
        <dbReference type="ARBA" id="ARBA00004651"/>
    </source>
</evidence>
<proteinExistence type="inferred from homology"/>
<feature type="transmembrane region" description="Helical" evidence="8">
    <location>
        <begin position="467"/>
        <end position="489"/>
    </location>
</feature>
<feature type="transmembrane region" description="Helical" evidence="8">
    <location>
        <begin position="439"/>
        <end position="461"/>
    </location>
</feature>
<keyword evidence="5 8" id="KW-1133">Transmembrane helix</keyword>
<feature type="transmembrane region" description="Helical" evidence="8">
    <location>
        <begin position="173"/>
        <end position="190"/>
    </location>
</feature>
<dbReference type="eggNOG" id="COG2244">
    <property type="taxonomic scope" value="Bacteria"/>
</dbReference>
<dbReference type="PANTHER" id="PTHR30250">
    <property type="entry name" value="PST FAMILY PREDICTED COLANIC ACID TRANSPORTER"/>
    <property type="match status" value="1"/>
</dbReference>
<organism evidence="9 10">
    <name type="scientific">Erythrobacter longus</name>
    <dbReference type="NCBI Taxonomy" id="1044"/>
    <lineage>
        <taxon>Bacteria</taxon>
        <taxon>Pseudomonadati</taxon>
        <taxon>Pseudomonadota</taxon>
        <taxon>Alphaproteobacteria</taxon>
        <taxon>Sphingomonadales</taxon>
        <taxon>Erythrobacteraceae</taxon>
        <taxon>Erythrobacter/Porphyrobacter group</taxon>
        <taxon>Erythrobacter</taxon>
    </lineage>
</organism>
<dbReference type="STRING" id="1044.EH31_13505"/>
<feature type="transmembrane region" description="Helical" evidence="8">
    <location>
        <begin position="409"/>
        <end position="427"/>
    </location>
</feature>
<evidence type="ECO:0000256" key="4">
    <source>
        <dbReference type="ARBA" id="ARBA00022692"/>
    </source>
</evidence>
<keyword evidence="4 8" id="KW-0812">Transmembrane</keyword>
<feature type="transmembrane region" description="Helical" evidence="8">
    <location>
        <begin position="316"/>
        <end position="336"/>
    </location>
</feature>
<evidence type="ECO:0000313" key="10">
    <source>
        <dbReference type="Proteomes" id="UP000027647"/>
    </source>
</evidence>
<keyword evidence="10" id="KW-1185">Reference proteome</keyword>
<dbReference type="RefSeq" id="WP_051699241.1">
    <property type="nucleotide sequence ID" value="NZ_JMIW01000006.1"/>
</dbReference>
<feature type="transmembrane region" description="Helical" evidence="8">
    <location>
        <begin position="196"/>
        <end position="221"/>
    </location>
</feature>
<evidence type="ECO:0000256" key="5">
    <source>
        <dbReference type="ARBA" id="ARBA00022989"/>
    </source>
</evidence>
<dbReference type="InterPro" id="IPR050833">
    <property type="entry name" value="Poly_Biosynth_Transport"/>
</dbReference>
<feature type="compositionally biased region" description="Polar residues" evidence="7">
    <location>
        <begin position="1"/>
        <end position="14"/>
    </location>
</feature>
<feature type="transmembrane region" description="Helical" evidence="8">
    <location>
        <begin position="106"/>
        <end position="129"/>
    </location>
</feature>
<feature type="transmembrane region" description="Helical" evidence="8">
    <location>
        <begin position="233"/>
        <end position="249"/>
    </location>
</feature>
<feature type="transmembrane region" description="Helical" evidence="8">
    <location>
        <begin position="348"/>
        <end position="367"/>
    </location>
</feature>
<evidence type="ECO:0000313" key="9">
    <source>
        <dbReference type="EMBL" id="KEO89051.1"/>
    </source>
</evidence>
<evidence type="ECO:0000256" key="3">
    <source>
        <dbReference type="ARBA" id="ARBA00022475"/>
    </source>
</evidence>
<feature type="transmembrane region" description="Helical" evidence="8">
    <location>
        <begin position="67"/>
        <end position="85"/>
    </location>
</feature>